<dbReference type="EMBL" id="QVER01000010">
    <property type="protein sequence ID" value="RGB90972.1"/>
    <property type="molecule type" value="Genomic_DNA"/>
</dbReference>
<organism evidence="1 2">
    <name type="scientific">Faecalibacterium prausnitzii</name>
    <dbReference type="NCBI Taxonomy" id="853"/>
    <lineage>
        <taxon>Bacteria</taxon>
        <taxon>Bacillati</taxon>
        <taxon>Bacillota</taxon>
        <taxon>Clostridia</taxon>
        <taxon>Eubacteriales</taxon>
        <taxon>Oscillospiraceae</taxon>
        <taxon>Faecalibacterium</taxon>
    </lineage>
</organism>
<protein>
    <recommendedName>
        <fullName evidence="3">AAA family ATPase</fullName>
    </recommendedName>
</protein>
<name>A0A3E2U425_9FIRM</name>
<comment type="caution">
    <text evidence="1">The sequence shown here is derived from an EMBL/GenBank/DDBJ whole genome shotgun (WGS) entry which is preliminary data.</text>
</comment>
<evidence type="ECO:0000313" key="2">
    <source>
        <dbReference type="Proteomes" id="UP000260991"/>
    </source>
</evidence>
<dbReference type="AlphaFoldDB" id="A0A3E2U425"/>
<dbReference type="InterPro" id="IPR027417">
    <property type="entry name" value="P-loop_NTPase"/>
</dbReference>
<proteinExistence type="predicted"/>
<gene>
    <name evidence="1" type="ORF">DWZ46_09335</name>
</gene>
<dbReference type="Pfam" id="PF13481">
    <property type="entry name" value="AAA_25"/>
    <property type="match status" value="1"/>
</dbReference>
<dbReference type="Gene3D" id="3.40.50.300">
    <property type="entry name" value="P-loop containing nucleotide triphosphate hydrolases"/>
    <property type="match status" value="1"/>
</dbReference>
<dbReference type="Proteomes" id="UP000260991">
    <property type="component" value="Unassembled WGS sequence"/>
</dbReference>
<evidence type="ECO:0008006" key="3">
    <source>
        <dbReference type="Google" id="ProtNLM"/>
    </source>
</evidence>
<sequence>MVKFYPLRSSRPEGVFLFFCAERRRKLALTAQPFVVIMKATKQPMKGVFMQKNMTDRTPGSYDDFVAYLGTVRTEEELFSRLTYWFAGQDRPEDVLSRSELVEARAKELGFWQGLTFRMERWLTDGKSELEAVGREEFQSRIAEDYAAYREKADAARARFRDRRRASPFNFTPDCLENVPIQNVSWLVEGLLPMGEVSLLGADGGTGKGIWQAQLIAYVTAGRTSGFFPQPPERTGSVLIFSGEDDPGKVLKARLTAAGADMSRVMVVTSDAYFARTGSPLCIPDTSFAKYVGKAAPALVIIDPLQSFLPAGVEMASRNQMRSALLPLKALCAKHGCAALISMHTNKRANVSGRARLADSSDIWDIARSVLMMGRDKNSEKLYLSHEKSSYSAPARTALLHIEQAQVEGVKTAVAVFDSRTDKKDADFVEERRVRTAQTKEDTAQAILNVLAESKLGSMPNTQLRAEVMKEIECSKCTYDRAYRSLVMSGEVTKKQLTRNDGERSWYSVLSCCSKTNA</sequence>
<evidence type="ECO:0000313" key="1">
    <source>
        <dbReference type="EMBL" id="RGB90972.1"/>
    </source>
</evidence>
<accession>A0A3E2U425</accession>
<reference evidence="1 2" key="1">
    <citation type="submission" date="2018-08" db="EMBL/GenBank/DDBJ databases">
        <title>A genome reference for cultivated species of the human gut microbiota.</title>
        <authorList>
            <person name="Zou Y."/>
            <person name="Xue W."/>
            <person name="Luo G."/>
        </authorList>
    </citation>
    <scope>NUCLEOTIDE SEQUENCE [LARGE SCALE GENOMIC DNA]</scope>
    <source>
        <strain evidence="1 2">AF32-8AC</strain>
    </source>
</reference>
<dbReference type="SUPFAM" id="SSF52540">
    <property type="entry name" value="P-loop containing nucleoside triphosphate hydrolases"/>
    <property type="match status" value="1"/>
</dbReference>